<evidence type="ECO:0000256" key="1">
    <source>
        <dbReference type="ARBA" id="ARBA00022553"/>
    </source>
</evidence>
<dbReference type="KEGG" id="tvd:SG34_004070"/>
<evidence type="ECO:0000313" key="5">
    <source>
        <dbReference type="EMBL" id="WDE06115.1"/>
    </source>
</evidence>
<dbReference type="SMART" id="SM00448">
    <property type="entry name" value="REC"/>
    <property type="match status" value="1"/>
</dbReference>
<proteinExistence type="predicted"/>
<feature type="domain" description="Response regulatory" evidence="4">
    <location>
        <begin position="3"/>
        <end position="117"/>
    </location>
</feature>
<evidence type="ECO:0000313" key="6">
    <source>
        <dbReference type="Proteomes" id="UP000032352"/>
    </source>
</evidence>
<accession>A0AAE9Z3T9</accession>
<dbReference type="PANTHER" id="PTHR45339:SF1">
    <property type="entry name" value="HYBRID SIGNAL TRANSDUCTION HISTIDINE KINASE J"/>
    <property type="match status" value="1"/>
</dbReference>
<organism evidence="5 6">
    <name type="scientific">Thalassomonas viridans</name>
    <dbReference type="NCBI Taxonomy" id="137584"/>
    <lineage>
        <taxon>Bacteria</taxon>
        <taxon>Pseudomonadati</taxon>
        <taxon>Pseudomonadota</taxon>
        <taxon>Gammaproteobacteria</taxon>
        <taxon>Alteromonadales</taxon>
        <taxon>Colwelliaceae</taxon>
        <taxon>Thalassomonas</taxon>
    </lineage>
</organism>
<dbReference type="PANTHER" id="PTHR45339">
    <property type="entry name" value="HYBRID SIGNAL TRANSDUCTION HISTIDINE KINASE J"/>
    <property type="match status" value="1"/>
</dbReference>
<reference evidence="5 6" key="2">
    <citation type="journal article" date="2022" name="Mar. Drugs">
        <title>Bioassay-Guided Fractionation Leads to the Detection of Cholic Acid Generated by the Rare Thalassomonas sp.</title>
        <authorList>
            <person name="Pheiffer F."/>
            <person name="Schneider Y.K."/>
            <person name="Hansen E.H."/>
            <person name="Andersen J.H."/>
            <person name="Isaksson J."/>
            <person name="Busche T."/>
            <person name="R C."/>
            <person name="Kalinowski J."/>
            <person name="Zyl L.V."/>
            <person name="Trindade M."/>
        </authorList>
    </citation>
    <scope>NUCLEOTIDE SEQUENCE [LARGE SCALE GENOMIC DNA]</scope>
    <source>
        <strain evidence="5 6">XOM25</strain>
    </source>
</reference>
<dbReference type="PROSITE" id="PS50110">
    <property type="entry name" value="RESPONSE_REGULATORY"/>
    <property type="match status" value="1"/>
</dbReference>
<keyword evidence="1 3" id="KW-0597">Phosphoprotein</keyword>
<dbReference type="AlphaFoldDB" id="A0AAE9Z3T9"/>
<dbReference type="Pfam" id="PF00072">
    <property type="entry name" value="Response_reg"/>
    <property type="match status" value="1"/>
</dbReference>
<sequence>MSSILLVEDDNVIRKMINMRLQLRGFEVDTAINGQEGVEKASTCRYDAILMDMHMPVMDGHEATKKLREQGYQGLIIAVTASVMSDETSKAIDVGCDHFISKPIEVTFEDQVADFITRFKAG</sequence>
<gene>
    <name evidence="5" type="ORF">SG34_004070</name>
</gene>
<name>A0AAE9Z3T9_9GAMM</name>
<keyword evidence="6" id="KW-1185">Reference proteome</keyword>
<evidence type="ECO:0000256" key="2">
    <source>
        <dbReference type="ARBA" id="ARBA00023012"/>
    </source>
</evidence>
<dbReference type="Proteomes" id="UP000032352">
    <property type="component" value="Chromosome"/>
</dbReference>
<dbReference type="GO" id="GO:0000160">
    <property type="term" value="P:phosphorelay signal transduction system"/>
    <property type="evidence" value="ECO:0007669"/>
    <property type="project" value="UniProtKB-KW"/>
</dbReference>
<protein>
    <submittedName>
        <fullName evidence="5">Response regulator</fullName>
    </submittedName>
</protein>
<dbReference type="CDD" id="cd17546">
    <property type="entry name" value="REC_hyHK_CKI1_RcsC-like"/>
    <property type="match status" value="1"/>
</dbReference>
<reference evidence="5 6" key="1">
    <citation type="journal article" date="2015" name="Genome Announc.">
        <title>Draft Genome Sequences of Marine Isolates of Thalassomonas viridans and Thalassomonas actiniarum.</title>
        <authorList>
            <person name="Olonade I."/>
            <person name="van Zyl L.J."/>
            <person name="Trindade M."/>
        </authorList>
    </citation>
    <scope>NUCLEOTIDE SEQUENCE [LARGE SCALE GENOMIC DNA]</scope>
    <source>
        <strain evidence="5 6">XOM25</strain>
    </source>
</reference>
<evidence type="ECO:0000256" key="3">
    <source>
        <dbReference type="PROSITE-ProRule" id="PRU00169"/>
    </source>
</evidence>
<evidence type="ECO:0000259" key="4">
    <source>
        <dbReference type="PROSITE" id="PS50110"/>
    </source>
</evidence>
<dbReference type="EMBL" id="CP059733">
    <property type="protein sequence ID" value="WDE06115.1"/>
    <property type="molecule type" value="Genomic_DNA"/>
</dbReference>
<dbReference type="InterPro" id="IPR011006">
    <property type="entry name" value="CheY-like_superfamily"/>
</dbReference>
<dbReference type="RefSeq" id="WP_044838612.1">
    <property type="nucleotide sequence ID" value="NZ_CP059733.1"/>
</dbReference>
<dbReference type="SUPFAM" id="SSF52172">
    <property type="entry name" value="CheY-like"/>
    <property type="match status" value="1"/>
</dbReference>
<keyword evidence="2" id="KW-0902">Two-component regulatory system</keyword>
<feature type="modified residue" description="4-aspartylphosphate" evidence="3">
    <location>
        <position position="52"/>
    </location>
</feature>
<dbReference type="Gene3D" id="3.40.50.2300">
    <property type="match status" value="1"/>
</dbReference>
<dbReference type="InterPro" id="IPR001789">
    <property type="entry name" value="Sig_transdc_resp-reg_receiver"/>
</dbReference>